<dbReference type="InterPro" id="IPR029016">
    <property type="entry name" value="GAF-like_dom_sf"/>
</dbReference>
<feature type="region of interest" description="Disordered" evidence="1">
    <location>
        <begin position="1"/>
        <end position="29"/>
    </location>
</feature>
<protein>
    <submittedName>
        <fullName evidence="3">GAF domain-containing protein</fullName>
    </submittedName>
</protein>
<dbReference type="Proteomes" id="UP000666915">
    <property type="component" value="Unassembled WGS sequence"/>
</dbReference>
<accession>A0ABS3R011</accession>
<evidence type="ECO:0000256" key="1">
    <source>
        <dbReference type="SAM" id="MobiDB-lite"/>
    </source>
</evidence>
<gene>
    <name evidence="3" type="ORF">J4557_15650</name>
</gene>
<dbReference type="Pfam" id="PF13492">
    <property type="entry name" value="GAF_3"/>
    <property type="match status" value="1"/>
</dbReference>
<dbReference type="RefSeq" id="WP_208267257.1">
    <property type="nucleotide sequence ID" value="NZ_BAAAGM010000031.1"/>
</dbReference>
<evidence type="ECO:0000259" key="2">
    <source>
        <dbReference type="Pfam" id="PF13492"/>
    </source>
</evidence>
<evidence type="ECO:0000313" key="3">
    <source>
        <dbReference type="EMBL" id="MBO2438954.1"/>
    </source>
</evidence>
<dbReference type="SUPFAM" id="SSF55781">
    <property type="entry name" value="GAF domain-like"/>
    <property type="match status" value="1"/>
</dbReference>
<sequence>MTAEADLRGESGTGDEPLPSVWGAPRGPLDAADAQRSAASFELMAAVLDGTDLHELLKLVATQARGLAHVPLAFIALPVEDGHLLRIDVAVGADAERIRGLAVRRGRSMLGRAFASRRALSARIVDDQTLTRLPPGPILILPLETGETTRGVLAVLGRPGAQPFGPGTARRLLLYADMAARLVELAEDRRALRAGTAGGEHGLGGPRPPWRARM</sequence>
<organism evidence="3 4">
    <name type="scientific">Actinomadura nitritigenes</name>
    <dbReference type="NCBI Taxonomy" id="134602"/>
    <lineage>
        <taxon>Bacteria</taxon>
        <taxon>Bacillati</taxon>
        <taxon>Actinomycetota</taxon>
        <taxon>Actinomycetes</taxon>
        <taxon>Streptosporangiales</taxon>
        <taxon>Thermomonosporaceae</taxon>
        <taxon>Actinomadura</taxon>
    </lineage>
</organism>
<name>A0ABS3R011_9ACTN</name>
<dbReference type="Gene3D" id="3.30.450.40">
    <property type="match status" value="1"/>
</dbReference>
<comment type="caution">
    <text evidence="3">The sequence shown here is derived from an EMBL/GenBank/DDBJ whole genome shotgun (WGS) entry which is preliminary data.</text>
</comment>
<reference evidence="3 4" key="1">
    <citation type="submission" date="2021-03" db="EMBL/GenBank/DDBJ databases">
        <authorList>
            <person name="Kanchanasin P."/>
            <person name="Saeng-In P."/>
            <person name="Phongsopitanun W."/>
            <person name="Yuki M."/>
            <person name="Kudo T."/>
            <person name="Ohkuma M."/>
            <person name="Tanasupawat S."/>
        </authorList>
    </citation>
    <scope>NUCLEOTIDE SEQUENCE [LARGE SCALE GENOMIC DNA]</scope>
    <source>
        <strain evidence="3 4">L46</strain>
    </source>
</reference>
<evidence type="ECO:0000313" key="4">
    <source>
        <dbReference type="Proteomes" id="UP000666915"/>
    </source>
</evidence>
<keyword evidence="4" id="KW-1185">Reference proteome</keyword>
<feature type="domain" description="GAF" evidence="2">
    <location>
        <begin position="78"/>
        <end position="180"/>
    </location>
</feature>
<dbReference type="InterPro" id="IPR003018">
    <property type="entry name" value="GAF"/>
</dbReference>
<dbReference type="EMBL" id="JAGEOK010000009">
    <property type="protein sequence ID" value="MBO2438954.1"/>
    <property type="molecule type" value="Genomic_DNA"/>
</dbReference>
<proteinExistence type="predicted"/>